<protein>
    <recommendedName>
        <fullName evidence="6">Competence protein CoiA</fullName>
    </recommendedName>
</protein>
<evidence type="ECO:0000313" key="5">
    <source>
        <dbReference type="Proteomes" id="UP000321558"/>
    </source>
</evidence>
<accession>A0A511ZKR2</accession>
<dbReference type="STRING" id="582851.GCA_900162665_00143"/>
<keyword evidence="5" id="KW-1185">Reference proteome</keyword>
<proteinExistence type="predicted"/>
<gene>
    <name evidence="4" type="ORF">OSO01_27800</name>
</gene>
<evidence type="ECO:0000259" key="3">
    <source>
        <dbReference type="Pfam" id="PF25166"/>
    </source>
</evidence>
<feature type="domain" description="Competence protein CoiA nuclease-like" evidence="1">
    <location>
        <begin position="68"/>
        <end position="225"/>
    </location>
</feature>
<dbReference type="Pfam" id="PF25166">
    <property type="entry name" value="CoiA_C"/>
    <property type="match status" value="1"/>
</dbReference>
<comment type="caution">
    <text evidence="4">The sequence shown here is derived from an EMBL/GenBank/DDBJ whole genome shotgun (WGS) entry which is preliminary data.</text>
</comment>
<name>A0A511ZKR2_9BACI</name>
<feature type="domain" description="Competence protein CoiA C-terminal" evidence="3">
    <location>
        <begin position="235"/>
        <end position="369"/>
    </location>
</feature>
<reference evidence="4 5" key="1">
    <citation type="submission" date="2019-07" db="EMBL/GenBank/DDBJ databases">
        <title>Whole genome shotgun sequence of Oceanobacillus sojae NBRC 105379.</title>
        <authorList>
            <person name="Hosoyama A."/>
            <person name="Uohara A."/>
            <person name="Ohji S."/>
            <person name="Ichikawa N."/>
        </authorList>
    </citation>
    <scope>NUCLEOTIDE SEQUENCE [LARGE SCALE GENOMIC DNA]</scope>
    <source>
        <strain evidence="4 5">NBRC 105379</strain>
    </source>
</reference>
<dbReference type="PIRSF" id="PIRSF007487">
    <property type="entry name" value="Competence-induced_CoiA_bac"/>
    <property type="match status" value="1"/>
</dbReference>
<evidence type="ECO:0000313" key="4">
    <source>
        <dbReference type="EMBL" id="GEN88041.1"/>
    </source>
</evidence>
<evidence type="ECO:0008006" key="6">
    <source>
        <dbReference type="Google" id="ProtNLM"/>
    </source>
</evidence>
<dbReference type="InterPro" id="IPR010330">
    <property type="entry name" value="CoiA_nuc"/>
</dbReference>
<organism evidence="4 5">
    <name type="scientific">Oceanobacillus sojae</name>
    <dbReference type="NCBI Taxonomy" id="582851"/>
    <lineage>
        <taxon>Bacteria</taxon>
        <taxon>Bacillati</taxon>
        <taxon>Bacillota</taxon>
        <taxon>Bacilli</taxon>
        <taxon>Bacillales</taxon>
        <taxon>Bacillaceae</taxon>
        <taxon>Oceanobacillus</taxon>
    </lineage>
</organism>
<dbReference type="AlphaFoldDB" id="A0A511ZKR2"/>
<evidence type="ECO:0000259" key="1">
    <source>
        <dbReference type="Pfam" id="PF06054"/>
    </source>
</evidence>
<feature type="domain" description="Competence protein CoiA-like N-terminal" evidence="2">
    <location>
        <begin position="15"/>
        <end position="63"/>
    </location>
</feature>
<dbReference type="InterPro" id="IPR057253">
    <property type="entry name" value="CoiA-like_N"/>
</dbReference>
<dbReference type="Pfam" id="PF06054">
    <property type="entry name" value="CoiA_nuc"/>
    <property type="match status" value="1"/>
</dbReference>
<dbReference type="InterPro" id="IPR057252">
    <property type="entry name" value="CoiA_C"/>
</dbReference>
<dbReference type="EMBL" id="BJYM01000011">
    <property type="protein sequence ID" value="GEN88041.1"/>
    <property type="molecule type" value="Genomic_DNA"/>
</dbReference>
<dbReference type="Proteomes" id="UP000321558">
    <property type="component" value="Unassembled WGS sequence"/>
</dbReference>
<dbReference type="InterPro" id="IPR021176">
    <property type="entry name" value="Competence-induced_CoiA"/>
</dbReference>
<dbReference type="OrthoDB" id="3784230at2"/>
<dbReference type="Pfam" id="PF25164">
    <property type="entry name" value="CoiA_N"/>
    <property type="match status" value="1"/>
</dbReference>
<sequence length="399" mass="47087">MQRAMNKKEESILLFQHSQKEIAEWKQEKDLFYCPACKERVIIRSGERVAAHFAHLPHTECLLSGGGEGPYHEKGKQQLFNWLNRFNMQVELEVYFPEICQRADIFLNVGGKKIAVEFQCSKISQEVILSRMQGYKSLGIESIWILGAKYLKQKGAYTFRTNQFLDTFIRFSPQKKYPQLFFYDPFISEIAVLHHLYPLQTSKLFAKQLVYPLHKLHFKHLFQKAKMPGSFAAVWAKELYRQRTKVEGFYGETFKLRRWLYEKGYIFQHLPSICFLPLPYQASTAVPYYKWQTELYVCCIADLKAGDRIDIAVLKNVLYSFYSKENSDFSDALGVYLSQLQQSGYIEIQSSTILRTNQEIIYYSSQEQAFLGDQSFFKQFFTEKKAKYEHDYHLFRYTK</sequence>
<evidence type="ECO:0000259" key="2">
    <source>
        <dbReference type="Pfam" id="PF25164"/>
    </source>
</evidence>
<dbReference type="RefSeq" id="WP_147210982.1">
    <property type="nucleotide sequence ID" value="NZ_BJYM01000011.1"/>
</dbReference>